<sequence>MQIAWLLLGIALATLSAGHAHAHSHHHKASQRSSSSSSSSKNSKQSAIAASSEEDEDYEYVDVDVDVDSSQSVERTTAHNAPLDIFTCCNQVQLSSCRTACENLSLGQLDVSSSRSELRKSCQLHQVEFWGCVNRTLEAVNRGKSWSGRRCCQTAVLPKCKNACATASASNELKGACRRSDEQVMYDCLEHQDAADSCCGKARTSECLQACRAVFEPPNETGTGSDDASLVDVACGERNADVLQCLRNHTDMTPPLDVEKYLPCCDYSHEEICRRTCNDVLQVKLQRHVERSDVIFERLEAGCGKPLPHLPFWQCFLTGGATPRSNELAANGIEGEPNKLGMDAAKRQCCEQASSHKCRRLCSQLYTNDWWEARASFETDCLEQPNELQLRRCIESVDRPCELGCQGLSFCSNFNQRPTELFRSCSKANDAAAREDWLMLQQRGFVRVLGQDLYIKNTTRCAPHKWQALVCALQLQPCTRAGHYNAICREDCSELLNECLDWTRQQQRPQAICERLQPADDEHIPCISLEAYLKPSKLNDEQSSLTMPCASKPCNGSELCVLQRSGRKGYACIPGCQLGQASTLIVPFGAYVRVGKLSSAAAASGGLSSSPPLSADHMVCRCGLHGHIEQCQPLPSYMQAHCTLPGGRSFRHGASFYLECNLCSCFAGETTCTKQQCRLPGYVDGAYTSLPCNCAAHYVPVCGTNGNTYASACLAKCMGLQESSYVYGACNARNACQAGAHTCPAGMQCLEKRQVCLSTMQKPCLQYICVNNSSSSCSSQHTEPLCDTQGITHPNACQLLQRQAQLAYWGVCRSEQFTSPVCGINGVTYRSSGAAWADYVLVDYVGRCREVGLLVSDMGHRCSSVTCPKPVSPHCRNIVPPGACCPICGGGAFRVIYSRKQLDRANYALRGQHSLLLTLQGVLHQLDTLVQLSECQLTGFLSMEVGIFVALVPRGQVNKLQLQACAAEAEKISTLISTQSPRITSNLALSSLTVSHMLEPSLSAAAPIAPGFAVFLLVGCLYFKFKVHF</sequence>
<dbReference type="Pfam" id="PF22961">
    <property type="entry name" value="RECK-like_N"/>
    <property type="match status" value="1"/>
</dbReference>
<feature type="region of interest" description="Disordered" evidence="1">
    <location>
        <begin position="22"/>
        <end position="57"/>
    </location>
</feature>
<dbReference type="EMBL" id="CP012525">
    <property type="protein sequence ID" value="ALC44627.1"/>
    <property type="molecule type" value="Genomic_DNA"/>
</dbReference>
<dbReference type="PANTHER" id="PTHR13487">
    <property type="entry name" value="SERINE PROTEASE INHIBITOR"/>
    <property type="match status" value="1"/>
</dbReference>
<dbReference type="Pfam" id="PF25028">
    <property type="entry name" value="FnI_RECK"/>
    <property type="match status" value="1"/>
</dbReference>
<accession>A0A0M4EIM8</accession>
<feature type="signal peptide" evidence="3">
    <location>
        <begin position="1"/>
        <end position="22"/>
    </location>
</feature>
<dbReference type="AlphaFoldDB" id="A0A0M4EIM8"/>
<dbReference type="PANTHER" id="PTHR13487:SF3">
    <property type="entry name" value="REVERSION-INDUCING CYSTEINE-RICH PROTEIN WITH KAZAL MOTIFS"/>
    <property type="match status" value="1"/>
</dbReference>
<dbReference type="Pfam" id="PF23332">
    <property type="entry name" value="CC4_RECK"/>
    <property type="match status" value="2"/>
</dbReference>
<dbReference type="STRING" id="30019.A0A0M4EIM8"/>
<dbReference type="PROSITE" id="PS51465">
    <property type="entry name" value="KAZAL_2"/>
    <property type="match status" value="2"/>
</dbReference>
<dbReference type="InterPro" id="IPR056977">
    <property type="entry name" value="FnI_RECK"/>
</dbReference>
<name>A0A0M4EIM8_DROBS</name>
<evidence type="ECO:0000313" key="5">
    <source>
        <dbReference type="EMBL" id="ALC44627.1"/>
    </source>
</evidence>
<dbReference type="GO" id="GO:0008191">
    <property type="term" value="F:metalloendopeptidase inhibitor activity"/>
    <property type="evidence" value="ECO:0007669"/>
    <property type="project" value="InterPro"/>
</dbReference>
<feature type="compositionally biased region" description="Low complexity" evidence="1">
    <location>
        <begin position="31"/>
        <end position="51"/>
    </location>
</feature>
<dbReference type="InterPro" id="IPR039016">
    <property type="entry name" value="RECK"/>
</dbReference>
<organism evidence="5 6">
    <name type="scientific">Drosophila busckii</name>
    <name type="common">Fruit fly</name>
    <dbReference type="NCBI Taxonomy" id="30019"/>
    <lineage>
        <taxon>Eukaryota</taxon>
        <taxon>Metazoa</taxon>
        <taxon>Ecdysozoa</taxon>
        <taxon>Arthropoda</taxon>
        <taxon>Hexapoda</taxon>
        <taxon>Insecta</taxon>
        <taxon>Pterygota</taxon>
        <taxon>Neoptera</taxon>
        <taxon>Endopterygota</taxon>
        <taxon>Diptera</taxon>
        <taxon>Brachycera</taxon>
        <taxon>Muscomorpha</taxon>
        <taxon>Ephydroidea</taxon>
        <taxon>Drosophilidae</taxon>
        <taxon>Drosophila</taxon>
    </lineage>
</organism>
<dbReference type="Pfam" id="PF23298">
    <property type="entry name" value="FZ_RECK"/>
    <property type="match status" value="1"/>
</dbReference>
<dbReference type="OrthoDB" id="5956770at2759"/>
<dbReference type="Gene3D" id="3.30.60.30">
    <property type="match status" value="1"/>
</dbReference>
<dbReference type="InterPro" id="IPR056979">
    <property type="entry name" value="FZ_RECK"/>
</dbReference>
<keyword evidence="2" id="KW-0472">Membrane</keyword>
<evidence type="ECO:0000256" key="1">
    <source>
        <dbReference type="SAM" id="MobiDB-lite"/>
    </source>
</evidence>
<feature type="chain" id="PRO_5005793612" evidence="3">
    <location>
        <begin position="23"/>
        <end position="1029"/>
    </location>
</feature>
<dbReference type="PROSITE" id="PS00282">
    <property type="entry name" value="KAZAL_1"/>
    <property type="match status" value="1"/>
</dbReference>
<protein>
    <submittedName>
        <fullName evidence="5">Reck</fullName>
    </submittedName>
</protein>
<dbReference type="Pfam" id="PF07648">
    <property type="entry name" value="Kazal_2"/>
    <property type="match status" value="3"/>
</dbReference>
<gene>
    <name evidence="5" type="ORF">Dbus_chr3Lg1793</name>
</gene>
<proteinExistence type="predicted"/>
<reference evidence="5 6" key="1">
    <citation type="submission" date="2015-08" db="EMBL/GenBank/DDBJ databases">
        <title>Ancestral chromatin configuration constrains chromatin evolution on differentiating sex chromosomes in Drosophila.</title>
        <authorList>
            <person name="Zhou Q."/>
            <person name="Bachtrog D."/>
        </authorList>
    </citation>
    <scope>NUCLEOTIDE SEQUENCE [LARGE SCALE GENOMIC DNA]</scope>
    <source>
        <tissue evidence="5">Whole larvae</tissue>
    </source>
</reference>
<dbReference type="SUPFAM" id="SSF100895">
    <property type="entry name" value="Kazal-type serine protease inhibitors"/>
    <property type="match status" value="2"/>
</dbReference>
<dbReference type="OMA" id="GEVCDTQ"/>
<feature type="transmembrane region" description="Helical" evidence="2">
    <location>
        <begin position="1004"/>
        <end position="1023"/>
    </location>
</feature>
<keyword evidence="6" id="KW-1185">Reference proteome</keyword>
<dbReference type="InterPro" id="IPR036058">
    <property type="entry name" value="Kazal_dom_sf"/>
</dbReference>
<dbReference type="Proteomes" id="UP000494163">
    <property type="component" value="Chromosome 3L"/>
</dbReference>
<feature type="domain" description="Kazal-like" evidence="4">
    <location>
        <begin position="686"/>
        <end position="732"/>
    </location>
</feature>
<evidence type="ECO:0000313" key="6">
    <source>
        <dbReference type="Proteomes" id="UP000494163"/>
    </source>
</evidence>
<dbReference type="GO" id="GO:0005886">
    <property type="term" value="C:plasma membrane"/>
    <property type="evidence" value="ECO:0007669"/>
    <property type="project" value="TreeGrafter"/>
</dbReference>
<dbReference type="InterPro" id="IPR056978">
    <property type="entry name" value="CC4_RECK"/>
</dbReference>
<evidence type="ECO:0000259" key="4">
    <source>
        <dbReference type="PROSITE" id="PS51465"/>
    </source>
</evidence>
<dbReference type="InterPro" id="IPR055110">
    <property type="entry name" value="RECK-like_N"/>
</dbReference>
<feature type="domain" description="Kazal-like" evidence="4">
    <location>
        <begin position="758"/>
        <end position="814"/>
    </location>
</feature>
<dbReference type="SMART" id="SM00280">
    <property type="entry name" value="KAZAL"/>
    <property type="match status" value="2"/>
</dbReference>
<keyword evidence="3" id="KW-0732">Signal</keyword>
<evidence type="ECO:0000256" key="3">
    <source>
        <dbReference type="SAM" id="SignalP"/>
    </source>
</evidence>
<keyword evidence="2" id="KW-0812">Transmembrane</keyword>
<dbReference type="InterPro" id="IPR002350">
    <property type="entry name" value="Kazal_dom"/>
</dbReference>
<keyword evidence="2" id="KW-1133">Transmembrane helix</keyword>
<dbReference type="GO" id="GO:0030198">
    <property type="term" value="P:extracellular matrix organization"/>
    <property type="evidence" value="ECO:0007669"/>
    <property type="project" value="TreeGrafter"/>
</dbReference>
<evidence type="ECO:0000256" key="2">
    <source>
        <dbReference type="SAM" id="Phobius"/>
    </source>
</evidence>